<gene>
    <name evidence="5" type="ORF">K1X11_017305</name>
</gene>
<dbReference type="SUPFAM" id="SSF46458">
    <property type="entry name" value="Globin-like"/>
    <property type="match status" value="1"/>
</dbReference>
<keyword evidence="4" id="KW-0408">Iron</keyword>
<dbReference type="CDD" id="cd08916">
    <property type="entry name" value="TrHb3_P"/>
    <property type="match status" value="1"/>
</dbReference>
<dbReference type="InterPro" id="IPR001486">
    <property type="entry name" value="Hemoglobin_trunc"/>
</dbReference>
<dbReference type="Proteomes" id="UP000738431">
    <property type="component" value="Chromosome"/>
</dbReference>
<accession>A0ABZ1C5E1</accession>
<reference evidence="5 6" key="1">
    <citation type="submission" date="2021-08" db="EMBL/GenBank/DDBJ databases">
        <authorList>
            <person name="Zhang D."/>
            <person name="Zhang A."/>
            <person name="Wang L."/>
        </authorList>
    </citation>
    <scope>NUCLEOTIDE SEQUENCE [LARGE SCALE GENOMIC DNA]</scope>
    <source>
        <strain evidence="5 6">WL0086</strain>
    </source>
</reference>
<reference evidence="5 6" key="2">
    <citation type="submission" date="2023-12" db="EMBL/GenBank/DDBJ databases">
        <title>Description of an unclassified Opitutus bacterium of Verrucomicrobiota.</title>
        <authorList>
            <person name="Zhang D.-F."/>
        </authorList>
    </citation>
    <scope>NUCLEOTIDE SEQUENCE [LARGE SCALE GENOMIC DNA]</scope>
    <source>
        <strain evidence="5 6">WL0086</strain>
    </source>
</reference>
<dbReference type="RefSeq" id="WP_221033032.1">
    <property type="nucleotide sequence ID" value="NZ_CP139781.1"/>
</dbReference>
<dbReference type="EMBL" id="CP139781">
    <property type="protein sequence ID" value="WRQ86572.1"/>
    <property type="molecule type" value="Genomic_DNA"/>
</dbReference>
<evidence type="ECO:0000313" key="5">
    <source>
        <dbReference type="EMBL" id="WRQ86572.1"/>
    </source>
</evidence>
<dbReference type="Pfam" id="PF01152">
    <property type="entry name" value="Bac_globin"/>
    <property type="match status" value="1"/>
</dbReference>
<evidence type="ECO:0000256" key="3">
    <source>
        <dbReference type="ARBA" id="ARBA00022723"/>
    </source>
</evidence>
<proteinExistence type="predicted"/>
<keyword evidence="1" id="KW-0813">Transport</keyword>
<dbReference type="Gene3D" id="1.10.490.10">
    <property type="entry name" value="Globins"/>
    <property type="match status" value="1"/>
</dbReference>
<protein>
    <submittedName>
        <fullName evidence="5">Group III truncated hemoglobin</fullName>
    </submittedName>
</protein>
<keyword evidence="6" id="KW-1185">Reference proteome</keyword>
<evidence type="ECO:0000256" key="2">
    <source>
        <dbReference type="ARBA" id="ARBA00022617"/>
    </source>
</evidence>
<organism evidence="5 6">
    <name type="scientific">Actomonas aquatica</name>
    <dbReference type="NCBI Taxonomy" id="2866162"/>
    <lineage>
        <taxon>Bacteria</taxon>
        <taxon>Pseudomonadati</taxon>
        <taxon>Verrucomicrobiota</taxon>
        <taxon>Opitutia</taxon>
        <taxon>Opitutales</taxon>
        <taxon>Opitutaceae</taxon>
        <taxon>Actomonas</taxon>
    </lineage>
</organism>
<keyword evidence="3" id="KW-0479">Metal-binding</keyword>
<evidence type="ECO:0000256" key="4">
    <source>
        <dbReference type="ARBA" id="ARBA00023004"/>
    </source>
</evidence>
<dbReference type="InterPro" id="IPR012292">
    <property type="entry name" value="Globin/Proto"/>
</dbReference>
<name>A0ABZ1C5E1_9BACT</name>
<evidence type="ECO:0000313" key="6">
    <source>
        <dbReference type="Proteomes" id="UP000738431"/>
    </source>
</evidence>
<sequence length="136" mass="15195">MSEPKKSLYERMGGRLGVMNLLRHFYADVRQHAEIGPVFGAHVHDWPTHLEKIGDFWSGVTGGPALYRGPMPFKHLHLQLGERHFQAWLGLWHRHCRAWLPAAEAEELIGYAEGIGGTLRRIVALHGDGAGSVGRS</sequence>
<keyword evidence="2" id="KW-0349">Heme</keyword>
<evidence type="ECO:0000256" key="1">
    <source>
        <dbReference type="ARBA" id="ARBA00022448"/>
    </source>
</evidence>
<dbReference type="InterPro" id="IPR009050">
    <property type="entry name" value="Globin-like_sf"/>
</dbReference>